<evidence type="ECO:0000259" key="4">
    <source>
        <dbReference type="SMART" id="SM00560"/>
    </source>
</evidence>
<dbReference type="RefSeq" id="WP_406333023.1">
    <property type="nucleotide sequence ID" value="NZ_CP108188.1"/>
</dbReference>
<dbReference type="Pfam" id="PF13385">
    <property type="entry name" value="Laminin_G_3"/>
    <property type="match status" value="2"/>
</dbReference>
<dbReference type="PANTHER" id="PTHR46943:SF1">
    <property type="entry name" value="PENTRAXIN-RELATED PROTEIN PTX3"/>
    <property type="match status" value="1"/>
</dbReference>
<evidence type="ECO:0000313" key="7">
    <source>
        <dbReference type="Proteomes" id="UP001622594"/>
    </source>
</evidence>
<dbReference type="EMBL" id="CP108188">
    <property type="protein sequence ID" value="WTR67788.1"/>
    <property type="molecule type" value="Genomic_DNA"/>
</dbReference>
<feature type="region of interest" description="Disordered" evidence="3">
    <location>
        <begin position="54"/>
        <end position="117"/>
    </location>
</feature>
<reference evidence="5 7" key="1">
    <citation type="submission" date="2022-10" db="EMBL/GenBank/DDBJ databases">
        <title>The complete genomes of actinobacterial strains from the NBC collection.</title>
        <authorList>
            <person name="Joergensen T.S."/>
            <person name="Alvarez Arevalo M."/>
            <person name="Sterndorff E.B."/>
            <person name="Faurdal D."/>
            <person name="Vuksanovic O."/>
            <person name="Mourched A.-S."/>
            <person name="Charusanti P."/>
            <person name="Shaw S."/>
            <person name="Blin K."/>
            <person name="Weber T."/>
        </authorList>
    </citation>
    <scope>NUCLEOTIDE SEQUENCE [LARGE SCALE GENOMIC DNA]</scope>
    <source>
        <strain evidence="5 7">NBC_00123</strain>
    </source>
</reference>
<dbReference type="InterPro" id="IPR013320">
    <property type="entry name" value="ConA-like_dom_sf"/>
</dbReference>
<evidence type="ECO:0000256" key="1">
    <source>
        <dbReference type="ARBA" id="ARBA00022729"/>
    </source>
</evidence>
<dbReference type="SMART" id="SM00560">
    <property type="entry name" value="LamGL"/>
    <property type="match status" value="2"/>
</dbReference>
<proteinExistence type="predicted"/>
<evidence type="ECO:0000313" key="6">
    <source>
        <dbReference type="EMBL" id="WTR75230.1"/>
    </source>
</evidence>
<evidence type="ECO:0000313" key="5">
    <source>
        <dbReference type="EMBL" id="WTR67788.1"/>
    </source>
</evidence>
<feature type="compositionally biased region" description="Polar residues" evidence="3">
    <location>
        <begin position="74"/>
        <end position="86"/>
    </location>
</feature>
<gene>
    <name evidence="5" type="ORF">OG814_00070</name>
    <name evidence="6" type="ORF">OG814_41260</name>
</gene>
<keyword evidence="2" id="KW-1015">Disulfide bond</keyword>
<evidence type="ECO:0000256" key="3">
    <source>
        <dbReference type="SAM" id="MobiDB-lite"/>
    </source>
</evidence>
<evidence type="ECO:0000256" key="2">
    <source>
        <dbReference type="ARBA" id="ARBA00023157"/>
    </source>
</evidence>
<keyword evidence="1" id="KW-0732">Signal</keyword>
<keyword evidence="7" id="KW-1185">Reference proteome</keyword>
<dbReference type="SUPFAM" id="SSF49899">
    <property type="entry name" value="Concanavalin A-like lectins/glucanases"/>
    <property type="match status" value="2"/>
</dbReference>
<sequence>MESGFTQTLVVKSAEAAQNPALESVQLSMDGSGVRYTPGRDGGMRFVDEDGRTVFESPSGQMWDSSGDAPSAAKTPTQSAGVQTQMVAEDQSGPSAPPSEVHDGSTEEPFAAPSAGDKTADVTVAVTGDGLAVKPDLDLLRSDATVYPVYIDPPVTGLVRADWTALSSDGDRFWEFTGDKGVGYCSNYAGYLCSNTPYTQRMYFEYPLAPLHDKKILDATFEVYQTWSFTCTQHNYLLVRADENKGISSSTSWSSKPAYVDMMGDRWSALGRGALCDPAQPADWLRFSDNVAGGETDENMTPTLQSLADAKKSNLTLELRAQDESTTAAWARFRNDAKLSVTYVSKPDAPTSVGVRNGTTGRACNAAATPLVTSSQTPKMTAMVQSVDGPKAQLRALYEVWKADGSQKMWWAVSPDGAHVADNAVSDFVSPSLAVNTNYRMRVLTEAYYATDRGVSGHLQSLWSTWCYFRVDKDSPPPPVIKSADGLYPPAEDGLPAGAVGKAGKFSITPADTNPTAAGIQSDVTSYKWRLNSGAVSSPINVATGASTTVTVTPNQAGENTIQVWAYDAAMHSSVTGYYSFKVNGAEAPSGIWPLDNTGTDATPSATKRPLTPAGGATYTTKSRAGTHALQLDGTTGYATTATPPVDTSKSYSVSAWANIDPAETGGTVVGINGKVYSGFYLAYNNGYWSVLTSPLDTMEGNITQQVVVSKQPATKGVWTHVTAVYDAANQEMRLYVNGRLQGTDAMPSSWAATGGLQVGRGLWHSTYSGYFDGSVDEVRTWSRALADEEVAQIATQEDEDASDGRSGDPVTTNVGYWDARDEAMATGTSIQDVSGFGRTMTLNGATFANDPAVDPDTGETADQVMALDGAGNYASVTGPLVDETGSFTATTWVRLNGEKLQDTTKSYTVQVMGQAGTTNSSWGIWYEQPAGSSTGKWKLGRPNKDGTGASWTTAQSGAAVKDKWVRLTAVYDAQRATGTDDGDEATLGALFLYVDTAQVDGPNGVSYSAPWQGNGKLEIGRGLVGGVSQRYFPGHVQDARVWAGAMSPSAIGDLWATEQQ</sequence>
<dbReference type="InterPro" id="IPR006558">
    <property type="entry name" value="LamG-like"/>
</dbReference>
<accession>A0ABZ1L350</accession>
<feature type="domain" description="LamG-like jellyroll fold" evidence="4">
    <location>
        <begin position="650"/>
        <end position="789"/>
    </location>
</feature>
<dbReference type="EMBL" id="CP108188">
    <property type="protein sequence ID" value="WTR75230.1"/>
    <property type="molecule type" value="Genomic_DNA"/>
</dbReference>
<dbReference type="PANTHER" id="PTHR46943">
    <property type="entry name" value="PENTRAXIN-RELATED PROTEIN PTX3"/>
    <property type="match status" value="1"/>
</dbReference>
<name>A0ABZ1L350_9ACTN</name>
<organism evidence="5 7">
    <name type="scientific">Streptomyces zaomyceticus</name>
    <dbReference type="NCBI Taxonomy" id="68286"/>
    <lineage>
        <taxon>Bacteria</taxon>
        <taxon>Bacillati</taxon>
        <taxon>Actinomycetota</taxon>
        <taxon>Actinomycetes</taxon>
        <taxon>Kitasatosporales</taxon>
        <taxon>Streptomycetaceae</taxon>
        <taxon>Streptomyces</taxon>
    </lineage>
</organism>
<dbReference type="InterPro" id="IPR042837">
    <property type="entry name" value="PTX3"/>
</dbReference>
<feature type="domain" description="LamG-like jellyroll fold" evidence="4">
    <location>
        <begin position="886"/>
        <end position="1050"/>
    </location>
</feature>
<dbReference type="Proteomes" id="UP001622594">
    <property type="component" value="Chromosome"/>
</dbReference>
<dbReference type="Gene3D" id="2.60.120.200">
    <property type="match status" value="2"/>
</dbReference>
<protein>
    <submittedName>
        <fullName evidence="5">LamG domain-containing protein</fullName>
    </submittedName>
</protein>